<dbReference type="SUPFAM" id="SSF55874">
    <property type="entry name" value="ATPase domain of HSP90 chaperone/DNA topoisomerase II/histidine kinase"/>
    <property type="match status" value="1"/>
</dbReference>
<accession>A0A1I1S3T2</accession>
<dbReference type="Gene3D" id="1.10.287.130">
    <property type="match status" value="1"/>
</dbReference>
<evidence type="ECO:0000256" key="1">
    <source>
        <dbReference type="ARBA" id="ARBA00000085"/>
    </source>
</evidence>
<dbReference type="Pfam" id="PF13374">
    <property type="entry name" value="TPR_10"/>
    <property type="match status" value="1"/>
</dbReference>
<evidence type="ECO:0000256" key="6">
    <source>
        <dbReference type="ARBA" id="ARBA00023012"/>
    </source>
</evidence>
<dbReference type="SMART" id="SM00028">
    <property type="entry name" value="TPR"/>
    <property type="match status" value="6"/>
</dbReference>
<keyword evidence="12" id="KW-1185">Reference proteome</keyword>
<protein>
    <recommendedName>
        <fullName evidence="2">histidine kinase</fullName>
        <ecNumber evidence="2">2.7.13.3</ecNumber>
    </recommendedName>
</protein>
<dbReference type="InterPro" id="IPR019734">
    <property type="entry name" value="TPR_rpt"/>
</dbReference>
<feature type="transmembrane region" description="Helical" evidence="9">
    <location>
        <begin position="479"/>
        <end position="500"/>
    </location>
</feature>
<dbReference type="Pfam" id="PF00512">
    <property type="entry name" value="HisKA"/>
    <property type="match status" value="1"/>
</dbReference>
<dbReference type="AlphaFoldDB" id="A0A1I1S3T2"/>
<dbReference type="EC" id="2.7.13.3" evidence="2"/>
<evidence type="ECO:0000256" key="2">
    <source>
        <dbReference type="ARBA" id="ARBA00012438"/>
    </source>
</evidence>
<evidence type="ECO:0000256" key="5">
    <source>
        <dbReference type="ARBA" id="ARBA00022777"/>
    </source>
</evidence>
<keyword evidence="7" id="KW-0802">TPR repeat</keyword>
<keyword evidence="9" id="KW-0812">Transmembrane</keyword>
<dbReference type="InterPro" id="IPR005467">
    <property type="entry name" value="His_kinase_dom"/>
</dbReference>
<dbReference type="GO" id="GO:0005886">
    <property type="term" value="C:plasma membrane"/>
    <property type="evidence" value="ECO:0007669"/>
    <property type="project" value="UniProtKB-ARBA"/>
</dbReference>
<keyword evidence="9" id="KW-1133">Transmembrane helix</keyword>
<dbReference type="InterPro" id="IPR011990">
    <property type="entry name" value="TPR-like_helical_dom_sf"/>
</dbReference>
<dbReference type="SUPFAM" id="SSF48452">
    <property type="entry name" value="TPR-like"/>
    <property type="match status" value="2"/>
</dbReference>
<dbReference type="InterPro" id="IPR050736">
    <property type="entry name" value="Sensor_HK_Regulatory"/>
</dbReference>
<dbReference type="PRINTS" id="PR00344">
    <property type="entry name" value="BCTRLSENSOR"/>
</dbReference>
<dbReference type="PROSITE" id="PS50109">
    <property type="entry name" value="HIS_KIN"/>
    <property type="match status" value="1"/>
</dbReference>
<dbReference type="PANTHER" id="PTHR43711:SF1">
    <property type="entry name" value="HISTIDINE KINASE 1"/>
    <property type="match status" value="1"/>
</dbReference>
<dbReference type="InterPro" id="IPR003594">
    <property type="entry name" value="HATPase_dom"/>
</dbReference>
<keyword evidence="8" id="KW-0175">Coiled coil</keyword>
<dbReference type="CDD" id="cd00082">
    <property type="entry name" value="HisKA"/>
    <property type="match status" value="1"/>
</dbReference>
<evidence type="ECO:0000313" key="12">
    <source>
        <dbReference type="Proteomes" id="UP000198862"/>
    </source>
</evidence>
<gene>
    <name evidence="11" type="ORF">SAMN02745724_04446</name>
</gene>
<dbReference type="PROSITE" id="PS50293">
    <property type="entry name" value="TPR_REGION"/>
    <property type="match status" value="1"/>
</dbReference>
<keyword evidence="6" id="KW-0902">Two-component regulatory system</keyword>
<evidence type="ECO:0000256" key="3">
    <source>
        <dbReference type="ARBA" id="ARBA00022553"/>
    </source>
</evidence>
<dbReference type="SUPFAM" id="SSF47384">
    <property type="entry name" value="Homodimeric domain of signal transducing histidine kinase"/>
    <property type="match status" value="1"/>
</dbReference>
<dbReference type="Pfam" id="PF13424">
    <property type="entry name" value="TPR_12"/>
    <property type="match status" value="1"/>
</dbReference>
<dbReference type="Gene3D" id="1.25.40.10">
    <property type="entry name" value="Tetratricopeptide repeat domain"/>
    <property type="match status" value="3"/>
</dbReference>
<dbReference type="InterPro" id="IPR004358">
    <property type="entry name" value="Sig_transdc_His_kin-like_C"/>
</dbReference>
<evidence type="ECO:0000256" key="4">
    <source>
        <dbReference type="ARBA" id="ARBA00022679"/>
    </source>
</evidence>
<dbReference type="Gene3D" id="3.30.565.10">
    <property type="entry name" value="Histidine kinase-like ATPase, C-terminal domain"/>
    <property type="match status" value="1"/>
</dbReference>
<dbReference type="Pfam" id="PF02518">
    <property type="entry name" value="HATPase_c"/>
    <property type="match status" value="1"/>
</dbReference>
<dbReference type="STRING" id="1123010.SAMN02745724_04446"/>
<dbReference type="GO" id="GO:0000155">
    <property type="term" value="F:phosphorelay sensor kinase activity"/>
    <property type="evidence" value="ECO:0007669"/>
    <property type="project" value="InterPro"/>
</dbReference>
<organism evidence="11 12">
    <name type="scientific">Pseudoalteromonas denitrificans DSM 6059</name>
    <dbReference type="NCBI Taxonomy" id="1123010"/>
    <lineage>
        <taxon>Bacteria</taxon>
        <taxon>Pseudomonadati</taxon>
        <taxon>Pseudomonadota</taxon>
        <taxon>Gammaproteobacteria</taxon>
        <taxon>Alteromonadales</taxon>
        <taxon>Pseudoalteromonadaceae</taxon>
        <taxon>Pseudoalteromonas</taxon>
    </lineage>
</organism>
<feature type="domain" description="Histidine kinase" evidence="10">
    <location>
        <begin position="529"/>
        <end position="744"/>
    </location>
</feature>
<dbReference type="Proteomes" id="UP000198862">
    <property type="component" value="Unassembled WGS sequence"/>
</dbReference>
<dbReference type="SMART" id="SM00387">
    <property type="entry name" value="HATPase_c"/>
    <property type="match status" value="1"/>
</dbReference>
<evidence type="ECO:0000256" key="8">
    <source>
        <dbReference type="SAM" id="Coils"/>
    </source>
</evidence>
<feature type="transmembrane region" description="Helical" evidence="9">
    <location>
        <begin position="16"/>
        <end position="36"/>
    </location>
</feature>
<dbReference type="PROSITE" id="PS50005">
    <property type="entry name" value="TPR"/>
    <property type="match status" value="1"/>
</dbReference>
<reference evidence="11 12" key="1">
    <citation type="submission" date="2016-10" db="EMBL/GenBank/DDBJ databases">
        <authorList>
            <person name="de Groot N.N."/>
        </authorList>
    </citation>
    <scope>NUCLEOTIDE SEQUENCE [LARGE SCALE GENOMIC DNA]</scope>
    <source>
        <strain evidence="11 12">DSM 6059</strain>
    </source>
</reference>
<name>A0A1I1S3T2_9GAMM</name>
<sequence>MQKHNFALSISKVSNSLQLIFCIIFYSFMLCSFSALSNTKQSIYKVDEIEALLTSNPNQALSLSQSVLKSLPSKLTKETKESHFQLSLIEIKAYLKLGKLATAFNLADSLVESVRVQKNLSWLGKSYQILGFISQAQNKIKMSTNYFQQAKLVFEKNNEQQALSSLYLQLSRNYRYQAQYSQALSLLQEAQTIAKSFNNISEQADIHNALGVLYDYMGSYELALIQHEQSLVLQRQILNEQGIASSLYNIGEIYRKIDNLPLALKYFKQALKVDEQLGDPRHIANSNGKLSQVYLQMNDLLRAREYAQIGLNIAKSSKAEGEISWNQSNLAKVLIAQGDFEEAEKLLKDALLLAIASKAKRTENMLRITLVELAVQRENYEHAIPLIKAALSASDMDLRYRAQLYELQSQAFEALKQYQNALSSYQAFNVQDKAIRDKLNNQHVERLMQNIEFIRKDQEVESLKKDQALKQASLKQLKLEIMLILLGFTLLLVVIGAVFWRQRQKSQLNNLKAQLMTQAIERKNQLLANVSHDLRTPLTILKLNIESLQYNLESDTDQAYANVHSKIAQLNTLIHDIYQATQFDNNILALEYQKVDIYQLLAGMCDDFETLAEKSNLQLTFQNSGDASVVSIDPERCKQVIGNLLRNSISYTNEEGMIKLSIKIFPESFSIFIDDSAPGLDDEDFDKIFERLYRCEKSRNRDTGGSGLGLAICKQIMLAHGGDINAKKSDLGGVKMCITFPIIPLKT</sequence>
<dbReference type="InterPro" id="IPR036890">
    <property type="entry name" value="HATPase_C_sf"/>
</dbReference>
<dbReference type="InterPro" id="IPR003661">
    <property type="entry name" value="HisK_dim/P_dom"/>
</dbReference>
<comment type="catalytic activity">
    <reaction evidence="1">
        <text>ATP + protein L-histidine = ADP + protein N-phospho-L-histidine.</text>
        <dbReference type="EC" id="2.7.13.3"/>
    </reaction>
</comment>
<dbReference type="InterPro" id="IPR036097">
    <property type="entry name" value="HisK_dim/P_sf"/>
</dbReference>
<proteinExistence type="predicted"/>
<keyword evidence="9" id="KW-0472">Membrane</keyword>
<evidence type="ECO:0000259" key="10">
    <source>
        <dbReference type="PROSITE" id="PS50109"/>
    </source>
</evidence>
<dbReference type="PANTHER" id="PTHR43711">
    <property type="entry name" value="TWO-COMPONENT HISTIDINE KINASE"/>
    <property type="match status" value="1"/>
</dbReference>
<evidence type="ECO:0000313" key="11">
    <source>
        <dbReference type="EMBL" id="SFD41186.1"/>
    </source>
</evidence>
<dbReference type="FunFam" id="3.30.565.10:FF:000006">
    <property type="entry name" value="Sensor histidine kinase WalK"/>
    <property type="match status" value="1"/>
</dbReference>
<evidence type="ECO:0000256" key="9">
    <source>
        <dbReference type="SAM" id="Phobius"/>
    </source>
</evidence>
<evidence type="ECO:0000256" key="7">
    <source>
        <dbReference type="PROSITE-ProRule" id="PRU00339"/>
    </source>
</evidence>
<keyword evidence="3" id="KW-0597">Phosphoprotein</keyword>
<keyword evidence="4" id="KW-0808">Transferase</keyword>
<feature type="coiled-coil region" evidence="8">
    <location>
        <begin position="460"/>
        <end position="521"/>
    </location>
</feature>
<dbReference type="SMART" id="SM00388">
    <property type="entry name" value="HisKA"/>
    <property type="match status" value="1"/>
</dbReference>
<dbReference type="EMBL" id="FOLO01000055">
    <property type="protein sequence ID" value="SFD41186.1"/>
    <property type="molecule type" value="Genomic_DNA"/>
</dbReference>
<feature type="repeat" description="TPR" evidence="7">
    <location>
        <begin position="244"/>
        <end position="277"/>
    </location>
</feature>
<keyword evidence="5" id="KW-0418">Kinase</keyword>